<protein>
    <submittedName>
        <fullName evidence="2">Dihydroxyacetone kinase-like protein</fullName>
        <ecNumber evidence="2">2.7.1.-</ecNumber>
    </submittedName>
</protein>
<evidence type="ECO:0000313" key="2">
    <source>
        <dbReference type="EMBL" id="MBB5724001.1"/>
    </source>
</evidence>
<dbReference type="Proteomes" id="UP000535415">
    <property type="component" value="Unassembled WGS sequence"/>
</dbReference>
<proteinExistence type="predicted"/>
<dbReference type="AlphaFoldDB" id="A0A7W9F1I5"/>
<comment type="caution">
    <text evidence="2">The sequence shown here is derived from an EMBL/GenBank/DDBJ whole genome shotgun (WGS) entry which is preliminary data.</text>
</comment>
<evidence type="ECO:0000259" key="1">
    <source>
        <dbReference type="PROSITE" id="PS51481"/>
    </source>
</evidence>
<organism evidence="2 3">
    <name type="scientific">Yoonia ponticola</name>
    <dbReference type="NCBI Taxonomy" id="1524255"/>
    <lineage>
        <taxon>Bacteria</taxon>
        <taxon>Pseudomonadati</taxon>
        <taxon>Pseudomonadota</taxon>
        <taxon>Alphaproteobacteria</taxon>
        <taxon>Rhodobacterales</taxon>
        <taxon>Paracoccaceae</taxon>
        <taxon>Yoonia</taxon>
    </lineage>
</organism>
<dbReference type="InterPro" id="IPR050861">
    <property type="entry name" value="Dihydroxyacetone_Kinase"/>
</dbReference>
<dbReference type="GO" id="GO:0019563">
    <property type="term" value="P:glycerol catabolic process"/>
    <property type="evidence" value="ECO:0007669"/>
    <property type="project" value="TreeGrafter"/>
</dbReference>
<name>A0A7W9F1I5_9RHOB</name>
<dbReference type="SUPFAM" id="SSF82549">
    <property type="entry name" value="DAK1/DegV-like"/>
    <property type="match status" value="1"/>
</dbReference>
<dbReference type="FunFam" id="3.40.50.10440:FF:000001">
    <property type="entry name" value="Dihydroxyacetone kinase, DhaK subunit"/>
    <property type="match status" value="1"/>
</dbReference>
<dbReference type="PROSITE" id="PS51481">
    <property type="entry name" value="DHAK"/>
    <property type="match status" value="1"/>
</dbReference>
<sequence length="343" mass="36493">MKKLFNTAETMVDDMLDGFVSAYPQVKRGKRDPRVIVRDANAKNADEKVTLLIGNGSGHEPIAMGFVGQGLLDANVVGDVFAAPSADLILDGIAEVNGKAGTILLISQHSGDMINGRAGTMMAQDEGINVLHLPMYDDISAAPPDRKKDRRGAPGTMFIYKILGAAAEEGMPLAELFDLGEAVRDRIVTLGAAVSPGVSPLTGQPMFSLPDDEIFLGMGVHGEPGVGRVKVGPVAELVDLMVDKLLADRPIAAGGRACVIINGMGGTTMMEQLTIWNETRDKLARHDITAIAPMIGSYVTTQEMGGFSISLLEPTDEMLTYWCAPSDTPSFPKIHDAQKETTS</sequence>
<keyword evidence="3" id="KW-1185">Reference proteome</keyword>
<dbReference type="EMBL" id="JACIJM010000018">
    <property type="protein sequence ID" value="MBB5724001.1"/>
    <property type="molecule type" value="Genomic_DNA"/>
</dbReference>
<dbReference type="InterPro" id="IPR004006">
    <property type="entry name" value="DhaK_dom"/>
</dbReference>
<dbReference type="Gene3D" id="3.40.50.10440">
    <property type="entry name" value="Dihydroxyacetone kinase, domain 1"/>
    <property type="match status" value="1"/>
</dbReference>
<dbReference type="PANTHER" id="PTHR28629:SF4">
    <property type="entry name" value="TRIOKINASE_FMN CYCLASE"/>
    <property type="match status" value="1"/>
</dbReference>
<reference evidence="2 3" key="1">
    <citation type="submission" date="2020-08" db="EMBL/GenBank/DDBJ databases">
        <title>Genomic Encyclopedia of Type Strains, Phase IV (KMG-IV): sequencing the most valuable type-strain genomes for metagenomic binning, comparative biology and taxonomic classification.</title>
        <authorList>
            <person name="Goeker M."/>
        </authorList>
    </citation>
    <scope>NUCLEOTIDE SEQUENCE [LARGE SCALE GENOMIC DNA]</scope>
    <source>
        <strain evidence="2 3">DSM 101064</strain>
    </source>
</reference>
<dbReference type="Pfam" id="PF02733">
    <property type="entry name" value="Dak1"/>
    <property type="match status" value="1"/>
</dbReference>
<dbReference type="PANTHER" id="PTHR28629">
    <property type="entry name" value="TRIOKINASE/FMN CYCLASE"/>
    <property type="match status" value="1"/>
</dbReference>
<dbReference type="EC" id="2.7.1.-" evidence="2"/>
<dbReference type="GO" id="GO:0004371">
    <property type="term" value="F:glycerone kinase activity"/>
    <property type="evidence" value="ECO:0007669"/>
    <property type="project" value="InterPro"/>
</dbReference>
<feature type="domain" description="DhaK" evidence="1">
    <location>
        <begin position="7"/>
        <end position="331"/>
    </location>
</feature>
<keyword evidence="2" id="KW-0808">Transferase</keyword>
<dbReference type="Gene3D" id="3.30.1180.20">
    <property type="entry name" value="Dihydroxyacetone kinase, domain 2"/>
    <property type="match status" value="1"/>
</dbReference>
<dbReference type="RefSeq" id="WP_183531105.1">
    <property type="nucleotide sequence ID" value="NZ_JACIJM010000018.1"/>
</dbReference>
<accession>A0A7W9F1I5</accession>
<evidence type="ECO:0000313" key="3">
    <source>
        <dbReference type="Proteomes" id="UP000535415"/>
    </source>
</evidence>
<keyword evidence="2" id="KW-0418">Kinase</keyword>
<gene>
    <name evidence="2" type="ORF">FHS72_003649</name>
</gene>
<dbReference type="GO" id="GO:0005829">
    <property type="term" value="C:cytosol"/>
    <property type="evidence" value="ECO:0007669"/>
    <property type="project" value="TreeGrafter"/>
</dbReference>